<evidence type="ECO:0000256" key="4">
    <source>
        <dbReference type="ARBA" id="ARBA00023157"/>
    </source>
</evidence>
<name>A0A0G0NG79_9BACT</name>
<keyword evidence="1" id="KW-0285">Flavoprotein</keyword>
<dbReference type="PROSITE" id="PS00573">
    <property type="entry name" value="PYRIDINE_REDOX_2"/>
    <property type="match status" value="1"/>
</dbReference>
<dbReference type="PRINTS" id="PR00368">
    <property type="entry name" value="FADPNR"/>
</dbReference>
<evidence type="ECO:0000256" key="3">
    <source>
        <dbReference type="ARBA" id="ARBA00023002"/>
    </source>
</evidence>
<evidence type="ECO:0000256" key="2">
    <source>
        <dbReference type="ARBA" id="ARBA00022827"/>
    </source>
</evidence>
<dbReference type="SUPFAM" id="SSF51905">
    <property type="entry name" value="FAD/NAD(P)-binding domain"/>
    <property type="match status" value="1"/>
</dbReference>
<evidence type="ECO:0000259" key="6">
    <source>
        <dbReference type="Pfam" id="PF07992"/>
    </source>
</evidence>
<keyword evidence="5" id="KW-0676">Redox-active center</keyword>
<dbReference type="EMBL" id="LBWS01000026">
    <property type="protein sequence ID" value="KKR14518.1"/>
    <property type="molecule type" value="Genomic_DNA"/>
</dbReference>
<dbReference type="AlphaFoldDB" id="A0A0G0NG79"/>
<dbReference type="InterPro" id="IPR036188">
    <property type="entry name" value="FAD/NAD-bd_sf"/>
</dbReference>
<keyword evidence="2" id="KW-0274">FAD</keyword>
<dbReference type="InterPro" id="IPR050097">
    <property type="entry name" value="Ferredoxin-NADP_redctase_2"/>
</dbReference>
<comment type="caution">
    <text evidence="7">The sequence shown here is derived from an EMBL/GenBank/DDBJ whole genome shotgun (WGS) entry which is preliminary data.</text>
</comment>
<proteinExistence type="predicted"/>
<dbReference type="Proteomes" id="UP000034048">
    <property type="component" value="Unassembled WGS sequence"/>
</dbReference>
<evidence type="ECO:0000256" key="1">
    <source>
        <dbReference type="ARBA" id="ARBA00022630"/>
    </source>
</evidence>
<reference evidence="7 8" key="1">
    <citation type="journal article" date="2015" name="Nature">
        <title>rRNA introns, odd ribosomes, and small enigmatic genomes across a large radiation of phyla.</title>
        <authorList>
            <person name="Brown C.T."/>
            <person name="Hug L.A."/>
            <person name="Thomas B.C."/>
            <person name="Sharon I."/>
            <person name="Castelle C.J."/>
            <person name="Singh A."/>
            <person name="Wilkins M.J."/>
            <person name="Williams K.H."/>
            <person name="Banfield J.F."/>
        </authorList>
    </citation>
    <scope>NUCLEOTIDE SEQUENCE [LARGE SCALE GENOMIC DNA]</scope>
</reference>
<dbReference type="PANTHER" id="PTHR48105">
    <property type="entry name" value="THIOREDOXIN REDUCTASE 1-RELATED-RELATED"/>
    <property type="match status" value="1"/>
</dbReference>
<dbReference type="InterPro" id="IPR023753">
    <property type="entry name" value="FAD/NAD-binding_dom"/>
</dbReference>
<keyword evidence="3" id="KW-0560">Oxidoreductase</keyword>
<dbReference type="PRINTS" id="PR00469">
    <property type="entry name" value="PNDRDTASEII"/>
</dbReference>
<organism evidence="7 8">
    <name type="scientific">Candidatus Falkowbacteria bacterium GW2011_GWA2_39_24</name>
    <dbReference type="NCBI Taxonomy" id="1618634"/>
    <lineage>
        <taxon>Bacteria</taxon>
        <taxon>Candidatus Falkowiibacteriota</taxon>
    </lineage>
</organism>
<evidence type="ECO:0000313" key="8">
    <source>
        <dbReference type="Proteomes" id="UP000034048"/>
    </source>
</evidence>
<gene>
    <name evidence="7" type="ORF">UT42_C0026G0003</name>
</gene>
<dbReference type="GO" id="GO:0016668">
    <property type="term" value="F:oxidoreductase activity, acting on a sulfur group of donors, NAD(P) as acceptor"/>
    <property type="evidence" value="ECO:0007669"/>
    <property type="project" value="UniProtKB-ARBA"/>
</dbReference>
<dbReference type="InterPro" id="IPR008255">
    <property type="entry name" value="Pyr_nucl-diS_OxRdtase_2_AS"/>
</dbReference>
<dbReference type="Gene3D" id="3.50.50.60">
    <property type="entry name" value="FAD/NAD(P)-binding domain"/>
    <property type="match status" value="2"/>
</dbReference>
<dbReference type="PATRIC" id="fig|1618634.3.peg.334"/>
<evidence type="ECO:0000256" key="5">
    <source>
        <dbReference type="ARBA" id="ARBA00023284"/>
    </source>
</evidence>
<evidence type="ECO:0000313" key="7">
    <source>
        <dbReference type="EMBL" id="KKR14518.1"/>
    </source>
</evidence>
<feature type="domain" description="FAD/NAD(P)-binding" evidence="6">
    <location>
        <begin position="2"/>
        <end position="283"/>
    </location>
</feature>
<keyword evidence="4" id="KW-1015">Disulfide bond</keyword>
<dbReference type="Pfam" id="PF07992">
    <property type="entry name" value="Pyr_redox_2"/>
    <property type="match status" value="1"/>
</dbReference>
<accession>A0A0G0NG79</accession>
<sequence>MYDTIIIGAGVAGLTAALYGQRRAMNLLVLSKDIGGQVNLTTEIENYPGFESITASELIERMSNQVKKLEIDIQAVEVTTISKDGDHFVVKTTETEYQAKTLVIAMGLLPRRLEIPGEKELAGKGVTYCATCDGPFFKGKRVAVVGGGNAALDAAEYLSKICTEVHLINRTAKYRAFEAIVNEVKQTPNITMYDNSEIKSIHGQNKVESITVYNNQTKVEQTIELDGIFIEIGRVASTGLVANLVKLDDKGQIIIDDHCTTSQPGIFAAGDATNTPMKQITVACGLGTTAILAAYQYLHQGAPITTDYSKHK</sequence>
<protein>
    <submittedName>
        <fullName evidence="7">Pyridine nucleotide-disulfide oxidoreductase, FAD/NAD(P)-binding domain-containing protein</fullName>
    </submittedName>
</protein>